<sequence length="210" mass="24214">MDAEMVTAISAAVVSVGTLIFTQYNKMTQKYRDKMNDMKLERYKQETERLSFKRSENTAKVFGELWKVLYETKADRVYIVQPHPLGNAAFLSIYFEVKRKGVSGMKDNVQRLPMSEMAVFSRGLAENLFLCYTDIDSQVKDKMAKSLFITNGCRAVAIKRLNSASDWVGNIFCEFTDEMEVSEEQTHKVLHDAAVNIQFILPEYRENPYK</sequence>
<protein>
    <submittedName>
        <fullName evidence="2">Uncharacterized protein</fullName>
    </submittedName>
</protein>
<proteinExistence type="predicted"/>
<gene>
    <name evidence="2" type="ORF">DXB87_10760</name>
</gene>
<evidence type="ECO:0000313" key="2">
    <source>
        <dbReference type="EMBL" id="RGM90373.1"/>
    </source>
</evidence>
<keyword evidence="1" id="KW-1133">Transmembrane helix</keyword>
<name>A0A3E4Z779_9BACT</name>
<comment type="caution">
    <text evidence="2">The sequence shown here is derived from an EMBL/GenBank/DDBJ whole genome shotgun (WGS) entry which is preliminary data.</text>
</comment>
<dbReference type="RefSeq" id="WP_117702167.1">
    <property type="nucleotide sequence ID" value="NZ_CATVWJ010000013.1"/>
</dbReference>
<evidence type="ECO:0000313" key="3">
    <source>
        <dbReference type="Proteomes" id="UP000260814"/>
    </source>
</evidence>
<evidence type="ECO:0000256" key="1">
    <source>
        <dbReference type="SAM" id="Phobius"/>
    </source>
</evidence>
<dbReference type="Proteomes" id="UP000260814">
    <property type="component" value="Unassembled WGS sequence"/>
</dbReference>
<keyword evidence="1" id="KW-0812">Transmembrane</keyword>
<accession>A0A3E4Z779</accession>
<keyword evidence="1" id="KW-0472">Membrane</keyword>
<dbReference type="EMBL" id="QSTW01000013">
    <property type="protein sequence ID" value="RGM90373.1"/>
    <property type="molecule type" value="Genomic_DNA"/>
</dbReference>
<dbReference type="AlphaFoldDB" id="A0A3E4Z779"/>
<feature type="transmembrane region" description="Helical" evidence="1">
    <location>
        <begin position="6"/>
        <end position="25"/>
    </location>
</feature>
<organism evidence="2 3">
    <name type="scientific">Phocaeicola plebeius</name>
    <dbReference type="NCBI Taxonomy" id="310297"/>
    <lineage>
        <taxon>Bacteria</taxon>
        <taxon>Pseudomonadati</taxon>
        <taxon>Bacteroidota</taxon>
        <taxon>Bacteroidia</taxon>
        <taxon>Bacteroidales</taxon>
        <taxon>Bacteroidaceae</taxon>
        <taxon>Phocaeicola</taxon>
    </lineage>
</organism>
<reference evidence="2 3" key="1">
    <citation type="submission" date="2018-08" db="EMBL/GenBank/DDBJ databases">
        <title>A genome reference for cultivated species of the human gut microbiota.</title>
        <authorList>
            <person name="Zou Y."/>
            <person name="Xue W."/>
            <person name="Luo G."/>
        </authorList>
    </citation>
    <scope>NUCLEOTIDE SEQUENCE [LARGE SCALE GENOMIC DNA]</scope>
    <source>
        <strain evidence="2 3">OM06-2</strain>
    </source>
</reference>